<reference evidence="2" key="1">
    <citation type="submission" date="2025-08" db="UniProtKB">
        <authorList>
            <consortium name="Ensembl"/>
        </authorList>
    </citation>
    <scope>IDENTIFICATION</scope>
</reference>
<dbReference type="GeneTree" id="ENSGT00600000085600"/>
<keyword evidence="1" id="KW-0812">Transmembrane</keyword>
<dbReference type="PANTHER" id="PTHR23320">
    <property type="entry name" value="MEMBRANE-SPANNING 4-DOMAINS SUBFAMILY A MS4A -RELATED"/>
    <property type="match status" value="1"/>
</dbReference>
<keyword evidence="1" id="KW-0472">Membrane</keyword>
<evidence type="ECO:0000313" key="2">
    <source>
        <dbReference type="Ensembl" id="ENSSTUP00000026310.1"/>
    </source>
</evidence>
<evidence type="ECO:0000256" key="1">
    <source>
        <dbReference type="SAM" id="Phobius"/>
    </source>
</evidence>
<dbReference type="InterPro" id="IPR030417">
    <property type="entry name" value="MS4A"/>
</dbReference>
<name>A0A673XPZ2_SALTR</name>
<keyword evidence="1" id="KW-1133">Transmembrane helix</keyword>
<keyword evidence="3" id="KW-1185">Reference proteome</keyword>
<dbReference type="AlphaFoldDB" id="A0A673XPZ2"/>
<evidence type="ECO:0000313" key="3">
    <source>
        <dbReference type="Proteomes" id="UP000472277"/>
    </source>
</evidence>
<feature type="transmembrane region" description="Helical" evidence="1">
    <location>
        <begin position="45"/>
        <end position="65"/>
    </location>
</feature>
<feature type="transmembrane region" description="Helical" evidence="1">
    <location>
        <begin position="77"/>
        <end position="95"/>
    </location>
</feature>
<reference evidence="2" key="2">
    <citation type="submission" date="2025-09" db="UniProtKB">
        <authorList>
            <consortium name="Ensembl"/>
        </authorList>
    </citation>
    <scope>IDENTIFICATION</scope>
</reference>
<gene>
    <name evidence="2" type="primary">LOC115167031</name>
</gene>
<dbReference type="PANTHER" id="PTHR23320:SF143">
    <property type="entry name" value="MEMBRANE-SPANNING 4-DOMAINS SUBFAMILY A MEMBER 4A-LIKE ISOFORM X1"/>
    <property type="match status" value="1"/>
</dbReference>
<dbReference type="Proteomes" id="UP000472277">
    <property type="component" value="Chromosome 29"/>
</dbReference>
<protein>
    <submittedName>
        <fullName evidence="2">Uncharacterized LOC115167030</fullName>
    </submittedName>
</protein>
<sequence>MAGKTNTIALHDEEAVPGAEGPLVAVTFQKTPHKKQKYLESEPKALGVTQIALSVFYISSVIVMFTNSMSMVVEDLTQIIGSVFVIIAGSLAIAAQNLHLPTLKACLGMQVVACVASVINLIFSVSDLAGHGYGYGCWVYVEINSTDHNNTCYSITASTGHYLAELVLINTALIAISVTLAAYCCKVVNCCSPGQRMPVITVQVPPAQQ</sequence>
<organism evidence="2 3">
    <name type="scientific">Salmo trutta</name>
    <name type="common">Brown trout</name>
    <dbReference type="NCBI Taxonomy" id="8032"/>
    <lineage>
        <taxon>Eukaryota</taxon>
        <taxon>Metazoa</taxon>
        <taxon>Chordata</taxon>
        <taxon>Craniata</taxon>
        <taxon>Vertebrata</taxon>
        <taxon>Euteleostomi</taxon>
        <taxon>Actinopterygii</taxon>
        <taxon>Neopterygii</taxon>
        <taxon>Teleostei</taxon>
        <taxon>Protacanthopterygii</taxon>
        <taxon>Salmoniformes</taxon>
        <taxon>Salmonidae</taxon>
        <taxon>Salmoninae</taxon>
        <taxon>Salmo</taxon>
    </lineage>
</organism>
<feature type="transmembrane region" description="Helical" evidence="1">
    <location>
        <begin position="167"/>
        <end position="188"/>
    </location>
</feature>
<dbReference type="InParanoid" id="A0A673XPZ2"/>
<accession>A0A673XPZ2</accession>
<dbReference type="Ensembl" id="ENSSTUT00000027566.1">
    <property type="protein sequence ID" value="ENSSTUP00000026310.1"/>
    <property type="gene ID" value="ENSSTUG00000011376.1"/>
</dbReference>
<proteinExistence type="predicted"/>
<feature type="transmembrane region" description="Helical" evidence="1">
    <location>
        <begin position="107"/>
        <end position="125"/>
    </location>
</feature>